<keyword evidence="4 5" id="KW-0472">Membrane</keyword>
<dbReference type="InterPro" id="IPR011701">
    <property type="entry name" value="MFS"/>
</dbReference>
<feature type="domain" description="Major facilitator superfamily (MFS) profile" evidence="6">
    <location>
        <begin position="17"/>
        <end position="135"/>
    </location>
</feature>
<evidence type="ECO:0000256" key="4">
    <source>
        <dbReference type="ARBA" id="ARBA00023136"/>
    </source>
</evidence>
<dbReference type="InterPro" id="IPR036259">
    <property type="entry name" value="MFS_trans_sf"/>
</dbReference>
<proteinExistence type="predicted"/>
<dbReference type="EMBL" id="AUZZ01009524">
    <property type="protein sequence ID" value="EQD33408.1"/>
    <property type="molecule type" value="Genomic_DNA"/>
</dbReference>
<evidence type="ECO:0000256" key="2">
    <source>
        <dbReference type="ARBA" id="ARBA00022692"/>
    </source>
</evidence>
<feature type="transmembrane region" description="Helical" evidence="5">
    <location>
        <begin position="17"/>
        <end position="38"/>
    </location>
</feature>
<dbReference type="GO" id="GO:0005886">
    <property type="term" value="C:plasma membrane"/>
    <property type="evidence" value="ECO:0007669"/>
    <property type="project" value="TreeGrafter"/>
</dbReference>
<keyword evidence="2 5" id="KW-0812">Transmembrane</keyword>
<reference evidence="7" key="1">
    <citation type="submission" date="2013-08" db="EMBL/GenBank/DDBJ databases">
        <authorList>
            <person name="Mendez C."/>
            <person name="Richter M."/>
            <person name="Ferrer M."/>
            <person name="Sanchez J."/>
        </authorList>
    </citation>
    <scope>NUCLEOTIDE SEQUENCE</scope>
</reference>
<feature type="transmembrane region" description="Helical" evidence="5">
    <location>
        <begin position="87"/>
        <end position="110"/>
    </location>
</feature>
<sequence>MKLIENFTALTRAQRHAYFAALGGWTLDAFDFFIFIVSLKAISTDFRVSLTAVAFGITLTLAMRPVGALLFGWLAEKYGRRPILMTNVLSFALLELATAFAPNLVVLLLLRGVFGLASGRGVGRRGGARFRDARP</sequence>
<name>T0YJS2_9ZZZZ</name>
<dbReference type="PROSITE" id="PS50850">
    <property type="entry name" value="MFS"/>
    <property type="match status" value="1"/>
</dbReference>
<feature type="non-terminal residue" evidence="7">
    <location>
        <position position="135"/>
    </location>
</feature>
<gene>
    <name evidence="7" type="ORF">B2A_13162</name>
</gene>
<dbReference type="GO" id="GO:0046943">
    <property type="term" value="F:carboxylic acid transmembrane transporter activity"/>
    <property type="evidence" value="ECO:0007669"/>
    <property type="project" value="TreeGrafter"/>
</dbReference>
<evidence type="ECO:0000256" key="3">
    <source>
        <dbReference type="ARBA" id="ARBA00022989"/>
    </source>
</evidence>
<dbReference type="PANTHER" id="PTHR23508:SF10">
    <property type="entry name" value="CARBOXYLIC ACID TRANSPORTER PROTEIN HOMOLOG"/>
    <property type="match status" value="1"/>
</dbReference>
<comment type="subcellular location">
    <subcellularLocation>
        <location evidence="1">Membrane</location>
        <topology evidence="1">Multi-pass membrane protein</topology>
    </subcellularLocation>
</comment>
<dbReference type="AlphaFoldDB" id="T0YJS2"/>
<dbReference type="Pfam" id="PF07690">
    <property type="entry name" value="MFS_1"/>
    <property type="match status" value="1"/>
</dbReference>
<evidence type="ECO:0000256" key="1">
    <source>
        <dbReference type="ARBA" id="ARBA00004141"/>
    </source>
</evidence>
<evidence type="ECO:0000313" key="7">
    <source>
        <dbReference type="EMBL" id="EQD33408.1"/>
    </source>
</evidence>
<organism evidence="7">
    <name type="scientific">mine drainage metagenome</name>
    <dbReference type="NCBI Taxonomy" id="410659"/>
    <lineage>
        <taxon>unclassified sequences</taxon>
        <taxon>metagenomes</taxon>
        <taxon>ecological metagenomes</taxon>
    </lineage>
</organism>
<dbReference type="SUPFAM" id="SSF103473">
    <property type="entry name" value="MFS general substrate transporter"/>
    <property type="match status" value="1"/>
</dbReference>
<protein>
    <submittedName>
        <fullName evidence="7">Major facilitator superfamily MFS_1</fullName>
    </submittedName>
</protein>
<dbReference type="PANTHER" id="PTHR23508">
    <property type="entry name" value="CARBOXYLIC ACID TRANSPORTER PROTEIN HOMOLOG"/>
    <property type="match status" value="1"/>
</dbReference>
<evidence type="ECO:0000259" key="6">
    <source>
        <dbReference type="PROSITE" id="PS50850"/>
    </source>
</evidence>
<comment type="caution">
    <text evidence="7">The sequence shown here is derived from an EMBL/GenBank/DDBJ whole genome shotgun (WGS) entry which is preliminary data.</text>
</comment>
<feature type="transmembrane region" description="Helical" evidence="5">
    <location>
        <begin position="50"/>
        <end position="75"/>
    </location>
</feature>
<evidence type="ECO:0000256" key="5">
    <source>
        <dbReference type="SAM" id="Phobius"/>
    </source>
</evidence>
<accession>T0YJS2</accession>
<dbReference type="Gene3D" id="1.20.1250.20">
    <property type="entry name" value="MFS general substrate transporter like domains"/>
    <property type="match status" value="1"/>
</dbReference>
<dbReference type="InterPro" id="IPR020846">
    <property type="entry name" value="MFS_dom"/>
</dbReference>
<keyword evidence="3 5" id="KW-1133">Transmembrane helix</keyword>
<reference evidence="7" key="2">
    <citation type="journal article" date="2014" name="ISME J.">
        <title>Microbial stratification in low pH oxic and suboxic macroscopic growths along an acid mine drainage.</title>
        <authorList>
            <person name="Mendez-Garcia C."/>
            <person name="Mesa V."/>
            <person name="Sprenger R.R."/>
            <person name="Richter M."/>
            <person name="Diez M.S."/>
            <person name="Solano J."/>
            <person name="Bargiela R."/>
            <person name="Golyshina O.V."/>
            <person name="Manteca A."/>
            <person name="Ramos J.L."/>
            <person name="Gallego J.R."/>
            <person name="Llorente I."/>
            <person name="Martins Dos Santos V.A."/>
            <person name="Jensen O.N."/>
            <person name="Pelaez A.I."/>
            <person name="Sanchez J."/>
            <person name="Ferrer M."/>
        </authorList>
    </citation>
    <scope>NUCLEOTIDE SEQUENCE</scope>
</reference>